<feature type="transmembrane region" description="Helical" evidence="1">
    <location>
        <begin position="103"/>
        <end position="124"/>
    </location>
</feature>
<dbReference type="Proteomes" id="UP000661077">
    <property type="component" value="Unassembled WGS sequence"/>
</dbReference>
<protein>
    <submittedName>
        <fullName evidence="2">Uncharacterized protein</fullName>
    </submittedName>
</protein>
<organism evidence="2 3">
    <name type="scientific">Steroidobacter gossypii</name>
    <dbReference type="NCBI Taxonomy" id="2805490"/>
    <lineage>
        <taxon>Bacteria</taxon>
        <taxon>Pseudomonadati</taxon>
        <taxon>Pseudomonadota</taxon>
        <taxon>Gammaproteobacteria</taxon>
        <taxon>Steroidobacterales</taxon>
        <taxon>Steroidobacteraceae</taxon>
        <taxon>Steroidobacter</taxon>
    </lineage>
</organism>
<feature type="transmembrane region" description="Helical" evidence="1">
    <location>
        <begin position="36"/>
        <end position="55"/>
    </location>
</feature>
<keyword evidence="1" id="KW-0812">Transmembrane</keyword>
<accession>A0ABS1WST5</accession>
<name>A0ABS1WST5_9GAMM</name>
<keyword evidence="3" id="KW-1185">Reference proteome</keyword>
<evidence type="ECO:0000313" key="3">
    <source>
        <dbReference type="Proteomes" id="UP000661077"/>
    </source>
</evidence>
<keyword evidence="1" id="KW-1133">Transmembrane helix</keyword>
<evidence type="ECO:0000256" key="1">
    <source>
        <dbReference type="SAM" id="Phobius"/>
    </source>
</evidence>
<dbReference type="EMBL" id="JAEVLS010000001">
    <property type="protein sequence ID" value="MBM0104035.1"/>
    <property type="molecule type" value="Genomic_DNA"/>
</dbReference>
<comment type="caution">
    <text evidence="2">The sequence shown here is derived from an EMBL/GenBank/DDBJ whole genome shotgun (WGS) entry which is preliminary data.</text>
</comment>
<reference evidence="2 3" key="1">
    <citation type="journal article" date="2021" name="Int. J. Syst. Evol. Microbiol.">
        <title>Steroidobacter gossypii sp. nov., isolated from soil of cotton cropping field.</title>
        <authorList>
            <person name="Huang R."/>
            <person name="Yang S."/>
            <person name="Zhen C."/>
            <person name="Liu W."/>
        </authorList>
    </citation>
    <scope>NUCLEOTIDE SEQUENCE [LARGE SCALE GENOMIC DNA]</scope>
    <source>
        <strain evidence="2 3">S1-65</strain>
    </source>
</reference>
<dbReference type="RefSeq" id="WP_203165982.1">
    <property type="nucleotide sequence ID" value="NZ_JAEVLS010000001.1"/>
</dbReference>
<sequence length="136" mass="15037">MHSRKLHALIAVALFLLAATVYVSLSAKTVDLWRVALWSLVGVSSYMLLSQLFGFDPHRTRIAACAPAYMHYVDRWELRLGQATLSMLGIVVVTASLFDAEHFVTAVVSGTLSAWTYFAFRLYVGGYRASAAHPRA</sequence>
<keyword evidence="1" id="KW-0472">Membrane</keyword>
<gene>
    <name evidence="2" type="ORF">JM946_04735</name>
</gene>
<evidence type="ECO:0000313" key="2">
    <source>
        <dbReference type="EMBL" id="MBM0104035.1"/>
    </source>
</evidence>
<proteinExistence type="predicted"/>
<feature type="transmembrane region" description="Helical" evidence="1">
    <location>
        <begin position="76"/>
        <end position="97"/>
    </location>
</feature>